<sequence>MDGQTAVVTGGTRGIGRAVADAFAAEGATVVVGARDAAAVETVVEDLTDAGATAAGIRTDVRDEYDVERLAETASKAGDSSHQGIDVVVAAAGVYHGDPGETPMTAESYTLVDDHWRTNARGVFATIRETLPHLNDGARVLVPTGSVARAGKPGYGSYAVSKAAAEAIARGFDADTDHVVWCLDPGQVATELTNDTGRDPESVAGMFVWAATDADASELDGAVLDLATWKRATR</sequence>
<dbReference type="OrthoDB" id="213346at2157"/>
<dbReference type="Gene3D" id="3.40.50.720">
    <property type="entry name" value="NAD(P)-binding Rossmann-like Domain"/>
    <property type="match status" value="1"/>
</dbReference>
<evidence type="ECO:0000256" key="2">
    <source>
        <dbReference type="ARBA" id="ARBA00023002"/>
    </source>
</evidence>
<keyword evidence="2" id="KW-0560">Oxidoreductase</keyword>
<dbReference type="SUPFAM" id="SSF51735">
    <property type="entry name" value="NAD(P)-binding Rossmann-fold domains"/>
    <property type="match status" value="1"/>
</dbReference>
<evidence type="ECO:0000313" key="3">
    <source>
        <dbReference type="EMBL" id="RQG96611.1"/>
    </source>
</evidence>
<organism evidence="3 4">
    <name type="scientific">Natrarchaeobius chitinivorans</name>
    <dbReference type="NCBI Taxonomy" id="1679083"/>
    <lineage>
        <taxon>Archaea</taxon>
        <taxon>Methanobacteriati</taxon>
        <taxon>Methanobacteriota</taxon>
        <taxon>Stenosarchaea group</taxon>
        <taxon>Halobacteria</taxon>
        <taxon>Halobacteriales</taxon>
        <taxon>Natrialbaceae</taxon>
        <taxon>Natrarchaeobius</taxon>
    </lineage>
</organism>
<comment type="similarity">
    <text evidence="1">Belongs to the short-chain dehydrogenases/reductases (SDR) family.</text>
</comment>
<proteinExistence type="inferred from homology"/>
<dbReference type="Proteomes" id="UP000282323">
    <property type="component" value="Unassembled WGS sequence"/>
</dbReference>
<dbReference type="RefSeq" id="WP_124194684.1">
    <property type="nucleotide sequence ID" value="NZ_REGA01000003.1"/>
</dbReference>
<accession>A0A3N6MKW0</accession>
<reference evidence="3 4" key="1">
    <citation type="submission" date="2018-10" db="EMBL/GenBank/DDBJ databases">
        <title>Natrarchaeobius chitinivorans gen. nov., sp. nov., and Natrarchaeobius haloalkaliphilus sp. nov., alkaliphilic, chitin-utilizing haloarchaea from hypersaline alkaline lakes.</title>
        <authorList>
            <person name="Sorokin D.Y."/>
            <person name="Elcheninov A.G."/>
            <person name="Kostrikina N.A."/>
            <person name="Bale N.J."/>
            <person name="Sinninghe Damste J.S."/>
            <person name="Khijniak T.V."/>
            <person name="Kublanov I.V."/>
            <person name="Toshchakov S.V."/>
        </authorList>
    </citation>
    <scope>NUCLEOTIDE SEQUENCE [LARGE SCALE GENOMIC DNA]</scope>
    <source>
        <strain evidence="3 4">AArcht4T</strain>
    </source>
</reference>
<dbReference type="PANTHER" id="PTHR43008">
    <property type="entry name" value="BENZIL REDUCTASE"/>
    <property type="match status" value="1"/>
</dbReference>
<name>A0A3N6MKW0_NATCH</name>
<comment type="caution">
    <text evidence="3">The sequence shown here is derived from an EMBL/GenBank/DDBJ whole genome shotgun (WGS) entry which is preliminary data.</text>
</comment>
<dbReference type="Pfam" id="PF00106">
    <property type="entry name" value="adh_short"/>
    <property type="match status" value="1"/>
</dbReference>
<keyword evidence="4" id="KW-1185">Reference proteome</keyword>
<dbReference type="GO" id="GO:0050664">
    <property type="term" value="F:oxidoreductase activity, acting on NAD(P)H, oxygen as acceptor"/>
    <property type="evidence" value="ECO:0007669"/>
    <property type="project" value="TreeGrafter"/>
</dbReference>
<dbReference type="EMBL" id="REGA01000003">
    <property type="protein sequence ID" value="RQG96611.1"/>
    <property type="molecule type" value="Genomic_DNA"/>
</dbReference>
<evidence type="ECO:0000313" key="4">
    <source>
        <dbReference type="Proteomes" id="UP000282323"/>
    </source>
</evidence>
<dbReference type="PANTHER" id="PTHR43008:SF4">
    <property type="entry name" value="CHAIN DEHYDROGENASE, PUTATIVE (AFU_ORTHOLOGUE AFUA_4G08710)-RELATED"/>
    <property type="match status" value="1"/>
</dbReference>
<evidence type="ECO:0000256" key="1">
    <source>
        <dbReference type="ARBA" id="ARBA00006484"/>
    </source>
</evidence>
<gene>
    <name evidence="3" type="ORF">EA473_05740</name>
</gene>
<dbReference type="InterPro" id="IPR002347">
    <property type="entry name" value="SDR_fam"/>
</dbReference>
<dbReference type="AlphaFoldDB" id="A0A3N6MKW0"/>
<dbReference type="InterPro" id="IPR036291">
    <property type="entry name" value="NAD(P)-bd_dom_sf"/>
</dbReference>
<dbReference type="PRINTS" id="PR00081">
    <property type="entry name" value="GDHRDH"/>
</dbReference>
<protein>
    <submittedName>
        <fullName evidence="3">SDR family NAD(P)-dependent oxidoreductase</fullName>
    </submittedName>
</protein>